<organism evidence="2 3">
    <name type="scientific">Streptomyces synnematoformans</name>
    <dbReference type="NCBI Taxonomy" id="415721"/>
    <lineage>
        <taxon>Bacteria</taxon>
        <taxon>Bacillati</taxon>
        <taxon>Actinomycetota</taxon>
        <taxon>Actinomycetes</taxon>
        <taxon>Kitasatosporales</taxon>
        <taxon>Streptomycetaceae</taxon>
        <taxon>Streptomyces</taxon>
    </lineage>
</organism>
<dbReference type="Proteomes" id="UP001500443">
    <property type="component" value="Unassembled WGS sequence"/>
</dbReference>
<sequence length="60" mass="5914">MGDADGDETGAGAEPAATGAAVPEGGEPVCWLERVCPECGRLADTAPPVRCARCGTPLTG</sequence>
<protein>
    <recommendedName>
        <fullName evidence="4">Zinc ribbon domain-containing protein</fullName>
    </recommendedName>
</protein>
<evidence type="ECO:0000256" key="1">
    <source>
        <dbReference type="SAM" id="MobiDB-lite"/>
    </source>
</evidence>
<comment type="caution">
    <text evidence="2">The sequence shown here is derived from an EMBL/GenBank/DDBJ whole genome shotgun (WGS) entry which is preliminary data.</text>
</comment>
<feature type="region of interest" description="Disordered" evidence="1">
    <location>
        <begin position="1"/>
        <end position="24"/>
    </location>
</feature>
<evidence type="ECO:0008006" key="4">
    <source>
        <dbReference type="Google" id="ProtNLM"/>
    </source>
</evidence>
<reference evidence="2 3" key="1">
    <citation type="journal article" date="2019" name="Int. J. Syst. Evol. Microbiol.">
        <title>The Global Catalogue of Microorganisms (GCM) 10K type strain sequencing project: providing services to taxonomists for standard genome sequencing and annotation.</title>
        <authorList>
            <consortium name="The Broad Institute Genomics Platform"/>
            <consortium name="The Broad Institute Genome Sequencing Center for Infectious Disease"/>
            <person name="Wu L."/>
            <person name="Ma J."/>
        </authorList>
    </citation>
    <scope>NUCLEOTIDE SEQUENCE [LARGE SCALE GENOMIC DNA]</scope>
    <source>
        <strain evidence="2 3">JCM 15481</strain>
    </source>
</reference>
<evidence type="ECO:0000313" key="3">
    <source>
        <dbReference type="Proteomes" id="UP001500443"/>
    </source>
</evidence>
<dbReference type="EMBL" id="BAAAPF010000125">
    <property type="protein sequence ID" value="GAA2129686.1"/>
    <property type="molecule type" value="Genomic_DNA"/>
</dbReference>
<name>A0ABN2YN38_9ACTN</name>
<keyword evidence="3" id="KW-1185">Reference proteome</keyword>
<gene>
    <name evidence="2" type="ORF">GCM10009802_37550</name>
</gene>
<dbReference type="RefSeq" id="WP_027757630.1">
    <property type="nucleotide sequence ID" value="NZ_BAAAPF010000125.1"/>
</dbReference>
<proteinExistence type="predicted"/>
<feature type="compositionally biased region" description="Low complexity" evidence="1">
    <location>
        <begin position="10"/>
        <end position="24"/>
    </location>
</feature>
<evidence type="ECO:0000313" key="2">
    <source>
        <dbReference type="EMBL" id="GAA2129686.1"/>
    </source>
</evidence>
<accession>A0ABN2YN38</accession>